<evidence type="ECO:0000313" key="2">
    <source>
        <dbReference type="EMBL" id="QHT92741.1"/>
    </source>
</evidence>
<dbReference type="EMBL" id="MN740194">
    <property type="protein sequence ID" value="QHT92741.1"/>
    <property type="molecule type" value="Genomic_DNA"/>
</dbReference>
<evidence type="ECO:0000256" key="1">
    <source>
        <dbReference type="SAM" id="Phobius"/>
    </source>
</evidence>
<keyword evidence="1" id="KW-0812">Transmembrane</keyword>
<feature type="transmembrane region" description="Helical" evidence="1">
    <location>
        <begin position="216"/>
        <end position="235"/>
    </location>
</feature>
<keyword evidence="1" id="KW-0472">Membrane</keyword>
<organism evidence="2">
    <name type="scientific">viral metagenome</name>
    <dbReference type="NCBI Taxonomy" id="1070528"/>
    <lineage>
        <taxon>unclassified sequences</taxon>
        <taxon>metagenomes</taxon>
        <taxon>organismal metagenomes</taxon>
    </lineage>
</organism>
<protein>
    <submittedName>
        <fullName evidence="2">Uncharacterized protein</fullName>
    </submittedName>
</protein>
<name>A0A6C0IHM8_9ZZZZ</name>
<accession>A0A6C0IHM8</accession>
<dbReference type="AlphaFoldDB" id="A0A6C0IHM8"/>
<reference evidence="2" key="1">
    <citation type="journal article" date="2020" name="Nature">
        <title>Giant virus diversity and host interactions through global metagenomics.</title>
        <authorList>
            <person name="Schulz F."/>
            <person name="Roux S."/>
            <person name="Paez-Espino D."/>
            <person name="Jungbluth S."/>
            <person name="Walsh D.A."/>
            <person name="Denef V.J."/>
            <person name="McMahon K.D."/>
            <person name="Konstantinidis K.T."/>
            <person name="Eloe-Fadrosh E.A."/>
            <person name="Kyrpides N.C."/>
            <person name="Woyke T."/>
        </authorList>
    </citation>
    <scope>NUCLEOTIDE SEQUENCE</scope>
    <source>
        <strain evidence="2">GVMAG-M-3300023184-89</strain>
    </source>
</reference>
<keyword evidence="1" id="KW-1133">Transmembrane helix</keyword>
<proteinExistence type="predicted"/>
<sequence length="262" mass="31308">MSLNTQDNISNSMVLQEQALIDKALINAGLPENKINSLIAMAKDKLSCDSDCQQKRLADNYKKKWDLAKQQYISAPEDIKQAEKNYYIYDKGYPAYKDMLYERYTKSAAEFKTQSNKKYTLVNEEISNLIDNYDTSTLYLRRMNDLLRVKLKENDDLKREIDQYIGFTQTSGRKVIYEDRARDWLYTARNILLFIYFSLLVLYIIFGKFIPKQEYLQWRVWLMLIIYILFPYFVLDKIVKGIFFLYNYIKSWSINKNVYTHL</sequence>
<feature type="transmembrane region" description="Helical" evidence="1">
    <location>
        <begin position="190"/>
        <end position="210"/>
    </location>
</feature>